<evidence type="ECO:0000256" key="3">
    <source>
        <dbReference type="ARBA" id="ARBA00022448"/>
    </source>
</evidence>
<keyword evidence="11" id="KW-1185">Reference proteome</keyword>
<dbReference type="Pfam" id="PF01594">
    <property type="entry name" value="AI-2E_transport"/>
    <property type="match status" value="1"/>
</dbReference>
<keyword evidence="6 9" id="KW-1133">Transmembrane helix</keyword>
<feature type="transmembrane region" description="Helical" evidence="9">
    <location>
        <begin position="325"/>
        <end position="349"/>
    </location>
</feature>
<keyword evidence="4" id="KW-1003">Cell membrane</keyword>
<sequence>MSKVPGWLGRLGAGLTRMGQRLDERRAAGESGQEPGDEPAAVPDSVPAPPTYAPAVAARPDPVDAIPWGMRVAAEAGWRLLVLAGTLWVLMKAISEVQLVVLAFVAALLITALLQPTVARLRTFGLPRGLATAVTAITGFVIMGLVGWFVVWQVMDNLGDISDRVRDGIDELKAWLLDSPFHVTEQQINDIAKNLSDTIGTNTEEITTAGLQGVTVMVEILTGILLTMFSTLFLLYDGKKVWTWWLKLVPAQARPGVAGAGPRAWRTLTAYVRGTVIVALIDAIFIGLGIYFLDVPLAVPLGVFIFLFSFIPLVGAVVSGALAVIVALVTQGVFTALMVLLVVLAVQQIEGHVLQPFILGRAVRVHPLAVVLAVASGGLVAGIGGAVVAVPLVAVTNTVVGYLRAYSQEQALRAAPVAHGSTVHNGTGTPPAKGDAPREGE</sequence>
<feature type="transmembrane region" description="Helical" evidence="9">
    <location>
        <begin position="369"/>
        <end position="395"/>
    </location>
</feature>
<dbReference type="Proteomes" id="UP000422572">
    <property type="component" value="Chromosome"/>
</dbReference>
<reference evidence="10 11" key="1">
    <citation type="submission" date="2018-12" db="EMBL/GenBank/DDBJ databases">
        <title>Complete genome sequence of Streptomyces ficellus NRRL8067, the producer of ficellomycin, feldamycin and nojirimycin.</title>
        <authorList>
            <person name="Zhang H."/>
            <person name="Yue R."/>
            <person name="Liu Y."/>
            <person name="Li M."/>
            <person name="Mu H."/>
            <person name="Zhang J."/>
        </authorList>
    </citation>
    <scope>NUCLEOTIDE SEQUENCE [LARGE SCALE GENOMIC DNA]</scope>
    <source>
        <strain evidence="10 11">NRRL 8067</strain>
    </source>
</reference>
<feature type="transmembrane region" description="Helical" evidence="9">
    <location>
        <begin position="298"/>
        <end position="318"/>
    </location>
</feature>
<feature type="transmembrane region" description="Helical" evidence="9">
    <location>
        <begin position="130"/>
        <end position="151"/>
    </location>
</feature>
<evidence type="ECO:0000256" key="2">
    <source>
        <dbReference type="ARBA" id="ARBA00009773"/>
    </source>
</evidence>
<evidence type="ECO:0000256" key="7">
    <source>
        <dbReference type="ARBA" id="ARBA00023136"/>
    </source>
</evidence>
<organism evidence="10 11">
    <name type="scientific">Streptomyces ficellus</name>
    <dbReference type="NCBI Taxonomy" id="1977088"/>
    <lineage>
        <taxon>Bacteria</taxon>
        <taxon>Bacillati</taxon>
        <taxon>Actinomycetota</taxon>
        <taxon>Actinomycetes</taxon>
        <taxon>Kitasatosporales</taxon>
        <taxon>Streptomycetaceae</taxon>
        <taxon>Streptomyces</taxon>
    </lineage>
</organism>
<evidence type="ECO:0000256" key="5">
    <source>
        <dbReference type="ARBA" id="ARBA00022692"/>
    </source>
</evidence>
<keyword evidence="7 9" id="KW-0472">Membrane</keyword>
<dbReference type="PANTHER" id="PTHR21716">
    <property type="entry name" value="TRANSMEMBRANE PROTEIN"/>
    <property type="match status" value="1"/>
</dbReference>
<dbReference type="GO" id="GO:0005886">
    <property type="term" value="C:plasma membrane"/>
    <property type="evidence" value="ECO:0007669"/>
    <property type="project" value="UniProtKB-SubCell"/>
</dbReference>
<keyword evidence="5 9" id="KW-0812">Transmembrane</keyword>
<comment type="subcellular location">
    <subcellularLocation>
        <location evidence="1">Cell membrane</location>
        <topology evidence="1">Multi-pass membrane protein</topology>
    </subcellularLocation>
</comment>
<evidence type="ECO:0000256" key="6">
    <source>
        <dbReference type="ARBA" id="ARBA00022989"/>
    </source>
</evidence>
<accession>A0A6I6FFJ9</accession>
<gene>
    <name evidence="10" type="ORF">EIZ62_11495</name>
</gene>
<proteinExistence type="inferred from homology"/>
<keyword evidence="3" id="KW-0813">Transport</keyword>
<evidence type="ECO:0000256" key="9">
    <source>
        <dbReference type="SAM" id="Phobius"/>
    </source>
</evidence>
<evidence type="ECO:0000313" key="11">
    <source>
        <dbReference type="Proteomes" id="UP000422572"/>
    </source>
</evidence>
<dbReference type="KEGG" id="sfic:EIZ62_11495"/>
<feature type="transmembrane region" description="Helical" evidence="9">
    <location>
        <begin position="214"/>
        <end position="236"/>
    </location>
</feature>
<dbReference type="RefSeq" id="WP_156692594.1">
    <property type="nucleotide sequence ID" value="NZ_CP034279.1"/>
</dbReference>
<feature type="region of interest" description="Disordered" evidence="8">
    <location>
        <begin position="418"/>
        <end position="441"/>
    </location>
</feature>
<dbReference type="OrthoDB" id="9784366at2"/>
<evidence type="ECO:0000313" key="10">
    <source>
        <dbReference type="EMBL" id="QGV78802.1"/>
    </source>
</evidence>
<protein>
    <submittedName>
        <fullName evidence="10">AI-2E family transporter</fullName>
    </submittedName>
</protein>
<evidence type="ECO:0000256" key="8">
    <source>
        <dbReference type="SAM" id="MobiDB-lite"/>
    </source>
</evidence>
<dbReference type="EMBL" id="CP034279">
    <property type="protein sequence ID" value="QGV78802.1"/>
    <property type="molecule type" value="Genomic_DNA"/>
</dbReference>
<dbReference type="GO" id="GO:0055085">
    <property type="term" value="P:transmembrane transport"/>
    <property type="evidence" value="ECO:0007669"/>
    <property type="project" value="TreeGrafter"/>
</dbReference>
<dbReference type="PANTHER" id="PTHR21716:SF53">
    <property type="entry name" value="PERMEASE PERM-RELATED"/>
    <property type="match status" value="1"/>
</dbReference>
<evidence type="ECO:0000256" key="1">
    <source>
        <dbReference type="ARBA" id="ARBA00004651"/>
    </source>
</evidence>
<feature type="transmembrane region" description="Helical" evidence="9">
    <location>
        <begin position="270"/>
        <end position="292"/>
    </location>
</feature>
<dbReference type="AlphaFoldDB" id="A0A6I6FFJ9"/>
<dbReference type="InterPro" id="IPR002549">
    <property type="entry name" value="AI-2E-like"/>
</dbReference>
<comment type="similarity">
    <text evidence="2">Belongs to the autoinducer-2 exporter (AI-2E) (TC 2.A.86) family.</text>
</comment>
<feature type="region of interest" description="Disordered" evidence="8">
    <location>
        <begin position="22"/>
        <end position="46"/>
    </location>
</feature>
<feature type="transmembrane region" description="Helical" evidence="9">
    <location>
        <begin position="100"/>
        <end position="118"/>
    </location>
</feature>
<name>A0A6I6FFJ9_9ACTN</name>
<evidence type="ECO:0000256" key="4">
    <source>
        <dbReference type="ARBA" id="ARBA00022475"/>
    </source>
</evidence>